<evidence type="ECO:0000256" key="6">
    <source>
        <dbReference type="SAM" id="Phobius"/>
    </source>
</evidence>
<dbReference type="PANTHER" id="PTHR35007">
    <property type="entry name" value="INTEGRAL MEMBRANE PROTEIN-RELATED"/>
    <property type="match status" value="1"/>
</dbReference>
<keyword evidence="9" id="KW-1185">Reference proteome</keyword>
<organism evidence="8 9">
    <name type="scientific">Actinorugispora endophytica</name>
    <dbReference type="NCBI Taxonomy" id="1605990"/>
    <lineage>
        <taxon>Bacteria</taxon>
        <taxon>Bacillati</taxon>
        <taxon>Actinomycetota</taxon>
        <taxon>Actinomycetes</taxon>
        <taxon>Streptosporangiales</taxon>
        <taxon>Nocardiopsidaceae</taxon>
        <taxon>Actinorugispora</taxon>
    </lineage>
</organism>
<proteinExistence type="predicted"/>
<accession>A0A4R6V4T5</accession>
<evidence type="ECO:0000256" key="1">
    <source>
        <dbReference type="ARBA" id="ARBA00004651"/>
    </source>
</evidence>
<evidence type="ECO:0000313" key="9">
    <source>
        <dbReference type="Proteomes" id="UP000295281"/>
    </source>
</evidence>
<evidence type="ECO:0000313" key="8">
    <source>
        <dbReference type="EMBL" id="TDQ55351.1"/>
    </source>
</evidence>
<evidence type="ECO:0000256" key="3">
    <source>
        <dbReference type="ARBA" id="ARBA00022692"/>
    </source>
</evidence>
<comment type="caution">
    <text evidence="8">The sequence shown here is derived from an EMBL/GenBank/DDBJ whole genome shotgun (WGS) entry which is preliminary data.</text>
</comment>
<feature type="transmembrane region" description="Helical" evidence="6">
    <location>
        <begin position="12"/>
        <end position="32"/>
    </location>
</feature>
<gene>
    <name evidence="8" type="ORF">EV190_101677</name>
</gene>
<reference evidence="8 9" key="1">
    <citation type="submission" date="2019-03" db="EMBL/GenBank/DDBJ databases">
        <title>Genomic Encyclopedia of Type Strains, Phase IV (KMG-IV): sequencing the most valuable type-strain genomes for metagenomic binning, comparative biology and taxonomic classification.</title>
        <authorList>
            <person name="Goeker M."/>
        </authorList>
    </citation>
    <scope>NUCLEOTIDE SEQUENCE [LARGE SCALE GENOMIC DNA]</scope>
    <source>
        <strain evidence="8 9">DSM 46770</strain>
    </source>
</reference>
<dbReference type="Proteomes" id="UP000295281">
    <property type="component" value="Unassembled WGS sequence"/>
</dbReference>
<protein>
    <submittedName>
        <fullName evidence="8">Tight adherence protein B</fullName>
    </submittedName>
</protein>
<keyword evidence="2" id="KW-1003">Cell membrane</keyword>
<sequence length="254" mass="25617">MISAPGWLAPLAPYGGALLLIGCVGCVAVWSLPSAAELRLRLLTPRPAGGTVHSLWTTIGRATARRPGRLRARRLRACVELCRALAAELRGGGAPATALGAAARETDPLLASELSGAVALAGAGHDPVPALLAAAERPGAAGLAHLAACWRVAASSGNGLATAVERLAEGLTQEEALRQELSAQLAGPRATALLLAVLPLLGLVMAGALGGSPLSFLLTTAPGLACLTAGGALNALGLWWTRRMVNRVLAAVRA</sequence>
<dbReference type="PANTHER" id="PTHR35007:SF4">
    <property type="entry name" value="CONSERVED TRANSMEMBRANE PROTEIN-RELATED"/>
    <property type="match status" value="1"/>
</dbReference>
<dbReference type="InterPro" id="IPR018076">
    <property type="entry name" value="T2SS_GspF_dom"/>
</dbReference>
<dbReference type="GO" id="GO:0005886">
    <property type="term" value="C:plasma membrane"/>
    <property type="evidence" value="ECO:0007669"/>
    <property type="project" value="UniProtKB-SubCell"/>
</dbReference>
<dbReference type="EMBL" id="SNYN01000001">
    <property type="protein sequence ID" value="TDQ55351.1"/>
    <property type="molecule type" value="Genomic_DNA"/>
</dbReference>
<feature type="transmembrane region" description="Helical" evidence="6">
    <location>
        <begin position="190"/>
        <end position="210"/>
    </location>
</feature>
<evidence type="ECO:0000256" key="2">
    <source>
        <dbReference type="ARBA" id="ARBA00022475"/>
    </source>
</evidence>
<feature type="domain" description="Type II secretion system protein GspF" evidence="7">
    <location>
        <begin position="82"/>
        <end position="205"/>
    </location>
</feature>
<keyword evidence="3 6" id="KW-0812">Transmembrane</keyword>
<feature type="transmembrane region" description="Helical" evidence="6">
    <location>
        <begin position="216"/>
        <end position="240"/>
    </location>
</feature>
<evidence type="ECO:0000256" key="4">
    <source>
        <dbReference type="ARBA" id="ARBA00022989"/>
    </source>
</evidence>
<dbReference type="AlphaFoldDB" id="A0A4R6V4T5"/>
<dbReference type="Pfam" id="PF00482">
    <property type="entry name" value="T2SSF"/>
    <property type="match status" value="1"/>
</dbReference>
<keyword evidence="5 6" id="KW-0472">Membrane</keyword>
<evidence type="ECO:0000256" key="5">
    <source>
        <dbReference type="ARBA" id="ARBA00023136"/>
    </source>
</evidence>
<dbReference type="RefSeq" id="WP_341770510.1">
    <property type="nucleotide sequence ID" value="NZ_SNYN01000001.1"/>
</dbReference>
<keyword evidence="4 6" id="KW-1133">Transmembrane helix</keyword>
<comment type="subcellular location">
    <subcellularLocation>
        <location evidence="1">Cell membrane</location>
        <topology evidence="1">Multi-pass membrane protein</topology>
    </subcellularLocation>
</comment>
<evidence type="ECO:0000259" key="7">
    <source>
        <dbReference type="Pfam" id="PF00482"/>
    </source>
</evidence>
<name>A0A4R6V4T5_9ACTN</name>